<reference evidence="1" key="1">
    <citation type="journal article" date="2020" name="Stud. Mycol.">
        <title>101 Dothideomycetes genomes: a test case for predicting lifestyles and emergence of pathogens.</title>
        <authorList>
            <person name="Haridas S."/>
            <person name="Albert R."/>
            <person name="Binder M."/>
            <person name="Bloem J."/>
            <person name="Labutti K."/>
            <person name="Salamov A."/>
            <person name="Andreopoulos B."/>
            <person name="Baker S."/>
            <person name="Barry K."/>
            <person name="Bills G."/>
            <person name="Bluhm B."/>
            <person name="Cannon C."/>
            <person name="Castanera R."/>
            <person name="Culley D."/>
            <person name="Daum C."/>
            <person name="Ezra D."/>
            <person name="Gonzalez J."/>
            <person name="Henrissat B."/>
            <person name="Kuo A."/>
            <person name="Liang C."/>
            <person name="Lipzen A."/>
            <person name="Lutzoni F."/>
            <person name="Magnuson J."/>
            <person name="Mondo S."/>
            <person name="Nolan M."/>
            <person name="Ohm R."/>
            <person name="Pangilinan J."/>
            <person name="Park H.-J."/>
            <person name="Ramirez L."/>
            <person name="Alfaro M."/>
            <person name="Sun H."/>
            <person name="Tritt A."/>
            <person name="Yoshinaga Y."/>
            <person name="Zwiers L.-H."/>
            <person name="Turgeon B."/>
            <person name="Goodwin S."/>
            <person name="Spatafora J."/>
            <person name="Crous P."/>
            <person name="Grigoriev I."/>
        </authorList>
    </citation>
    <scope>NUCLEOTIDE SEQUENCE</scope>
    <source>
        <strain evidence="1">CBS 107.79</strain>
    </source>
</reference>
<dbReference type="EMBL" id="ML976664">
    <property type="protein sequence ID" value="KAF1977043.1"/>
    <property type="molecule type" value="Genomic_DNA"/>
</dbReference>
<dbReference type="AlphaFoldDB" id="A0A6A5VHI3"/>
<name>A0A6A5VHI3_9PLEO</name>
<evidence type="ECO:0000313" key="2">
    <source>
        <dbReference type="Proteomes" id="UP000800036"/>
    </source>
</evidence>
<keyword evidence="2" id="KW-1185">Reference proteome</keyword>
<feature type="non-terminal residue" evidence="1">
    <location>
        <position position="1"/>
    </location>
</feature>
<dbReference type="PANTHER" id="PTHR47843">
    <property type="entry name" value="BTB DOMAIN-CONTAINING PROTEIN-RELATED"/>
    <property type="match status" value="1"/>
</dbReference>
<dbReference type="PANTHER" id="PTHR47843:SF2">
    <property type="entry name" value="BTB DOMAIN-CONTAINING PROTEIN"/>
    <property type="match status" value="1"/>
</dbReference>
<proteinExistence type="predicted"/>
<sequence>GSDNDQETFFAFPSILSRRSRFSKAALKVWWAEGNNGEIVLSEDRPKTVAIICSSTRFPGILEARDLHNTYVELSHLYVFAEKVQDITTKNTVLEAFFELLHVLHAQYVMGYDIITMPSPQAIRIIYAGTPTGCSARRLLVDMYVASADSDFLEEGYWPPEFMLDLARTLMDVCAAGSYTTAPLTVEKYTENPDEDV</sequence>
<evidence type="ECO:0000313" key="1">
    <source>
        <dbReference type="EMBL" id="KAF1977043.1"/>
    </source>
</evidence>
<organism evidence="1 2">
    <name type="scientific">Bimuria novae-zelandiae CBS 107.79</name>
    <dbReference type="NCBI Taxonomy" id="1447943"/>
    <lineage>
        <taxon>Eukaryota</taxon>
        <taxon>Fungi</taxon>
        <taxon>Dikarya</taxon>
        <taxon>Ascomycota</taxon>
        <taxon>Pezizomycotina</taxon>
        <taxon>Dothideomycetes</taxon>
        <taxon>Pleosporomycetidae</taxon>
        <taxon>Pleosporales</taxon>
        <taxon>Massarineae</taxon>
        <taxon>Didymosphaeriaceae</taxon>
        <taxon>Bimuria</taxon>
    </lineage>
</organism>
<gene>
    <name evidence="1" type="ORF">BU23DRAFT_453650</name>
</gene>
<dbReference type="Proteomes" id="UP000800036">
    <property type="component" value="Unassembled WGS sequence"/>
</dbReference>
<accession>A0A6A5VHI3</accession>
<dbReference type="OrthoDB" id="1022638at2759"/>
<protein>
    <submittedName>
        <fullName evidence="1">Uncharacterized protein</fullName>
    </submittedName>
</protein>